<proteinExistence type="predicted"/>
<keyword evidence="1" id="KW-0732">Signal</keyword>
<dbReference type="AlphaFoldDB" id="S4W7A3"/>
<dbReference type="GO" id="GO:0031410">
    <property type="term" value="C:cytoplasmic vesicle"/>
    <property type="evidence" value="ECO:0007669"/>
    <property type="project" value="TreeGrafter"/>
</dbReference>
<feature type="signal peptide" evidence="1">
    <location>
        <begin position="1"/>
        <end position="21"/>
    </location>
</feature>
<evidence type="ECO:0000313" key="2">
    <source>
        <dbReference type="EMBL" id="AGO87764.1"/>
    </source>
</evidence>
<organism evidence="2">
    <name type="scientific">uncultured bacterium L413009-K18</name>
    <dbReference type="NCBI Taxonomy" id="1343850"/>
    <lineage>
        <taxon>Bacteria</taxon>
        <taxon>environmental samples</taxon>
    </lineage>
</organism>
<reference evidence="2" key="1">
    <citation type="journal article" date="2014" name="ISME J.">
        <title>Genomic properties of Marine Group A bacteria indicate a role in the marine sulfur cycle.</title>
        <authorList>
            <person name="Wright J.J."/>
            <person name="Mewis K."/>
            <person name="Hanson N.W."/>
            <person name="Konwar K.M."/>
            <person name="Maas K.R."/>
            <person name="Hallam S.J."/>
        </authorList>
    </citation>
    <scope>NUCLEOTIDE SEQUENCE</scope>
</reference>
<name>S4W7A3_9BACT</name>
<dbReference type="GO" id="GO:0016020">
    <property type="term" value="C:membrane"/>
    <property type="evidence" value="ECO:0007669"/>
    <property type="project" value="TreeGrafter"/>
</dbReference>
<dbReference type="InterPro" id="IPR013783">
    <property type="entry name" value="Ig-like_fold"/>
</dbReference>
<dbReference type="Pfam" id="PF22352">
    <property type="entry name" value="K319L-like_PKD"/>
    <property type="match status" value="1"/>
</dbReference>
<accession>S4W7A3</accession>
<dbReference type="InterPro" id="IPR029865">
    <property type="entry name" value="KIAA0319-like"/>
</dbReference>
<sequence>MKKLIIFICVFMLLGAQLNYAQTCVADAGEDLVVCDGTGSSHKVYLDGSGSSVTGGEINYEWTVLTIIEDGLEISSSQSDEVDPYFKYPDELVSDITFLIELRVFDNDEICEDWDTLEVFCYANMCPTAYAGDDQTLSNGCDVTLTLDGTDSEDPQDEELSYQWRSLDGYDDNFVVSGSSVASFTLPDVDSDKILSFELTITDAIHSVTDTVKVTYLDNDAPVADAGTDLSTCEYQFYLNAVQSYDVNWNELSYSWSSLDGLTLSGASSKTPKVTSPTDLTETTTYRIELDVNDGYCSSYDTVYITIQENLCPIASAGETVRVPKYNAESVVLNAGDSFDPEGDVLTFEWTTPSGSIVTDSIITVTDQSPNSRFSRYVYNLKVMDAENAIAEDSVEVIFSRFSAPVSPAVYAVASHARVLVSWEATSENYPDSLTGYYDFEGYKLYRSTDNGDSWGGEDDKLYDFNGEFVGWKPYAQFDYDEDEDFNQCIYDPDECDPEDTRQTYIYGLDPLAPRFSLGSDTGIEYSYVDSNVIDGVQYTYTVTAYDIGLSPFEISYTEIDTSGIFEADTLWSFLNPGKFLGPDTLQYFDEAGQWIRDAANSTRGFPSIESVKGDSGDQNIITVIPGYTALDISFPDADDIEALFTSNDDNIGTGIRDYFIVDRTKIVQDKLVYEIQADQGSQAVDGMACENPYVFGYVVTDTMGTPAATVTYYEDNLNFYEKDSISGLPGALNENGSYVVPEYDIITKVGKWSDQFKGIRFKMENEIPLITSQVPDVEIDTLTWGWTSQIAVQWTALQQLGFS</sequence>
<dbReference type="Gene3D" id="2.60.40.10">
    <property type="entry name" value="Immunoglobulins"/>
    <property type="match status" value="3"/>
</dbReference>
<dbReference type="PANTHER" id="PTHR46182:SF2">
    <property type="entry name" value="FI19480P1"/>
    <property type="match status" value="1"/>
</dbReference>
<dbReference type="PANTHER" id="PTHR46182">
    <property type="entry name" value="FI19480P1"/>
    <property type="match status" value="1"/>
</dbReference>
<dbReference type="EMBL" id="KF170413">
    <property type="protein sequence ID" value="AGO87764.1"/>
    <property type="molecule type" value="Genomic_DNA"/>
</dbReference>
<evidence type="ECO:0000256" key="1">
    <source>
        <dbReference type="SAM" id="SignalP"/>
    </source>
</evidence>
<feature type="chain" id="PRO_5004533690" evidence="1">
    <location>
        <begin position="22"/>
        <end position="804"/>
    </location>
</feature>
<protein>
    <submittedName>
        <fullName evidence="2">Uncharacterized protein</fullName>
    </submittedName>
</protein>